<evidence type="ECO:0000256" key="4">
    <source>
        <dbReference type="ARBA" id="ARBA00022475"/>
    </source>
</evidence>
<dbReference type="InterPro" id="IPR008427">
    <property type="entry name" value="Extracellular_membr_CFEM_dom"/>
</dbReference>
<reference evidence="18 19" key="1">
    <citation type="submission" date="2015-09" db="EMBL/GenBank/DDBJ databases">
        <title>Host preference determinants of Valsa canker pathogens revealed by comparative genomics.</title>
        <authorList>
            <person name="Yin Z."/>
            <person name="Huang L."/>
        </authorList>
    </citation>
    <scope>NUCLEOTIDE SEQUENCE [LARGE SCALE GENOMIC DNA]</scope>
    <source>
        <strain evidence="18 19">YSFL</strain>
    </source>
</reference>
<dbReference type="Pfam" id="PF05730">
    <property type="entry name" value="CFEM"/>
    <property type="match status" value="1"/>
</dbReference>
<evidence type="ECO:0000256" key="14">
    <source>
        <dbReference type="ARBA" id="ARBA00023288"/>
    </source>
</evidence>
<evidence type="ECO:0000256" key="8">
    <source>
        <dbReference type="ARBA" id="ARBA00022723"/>
    </source>
</evidence>
<keyword evidence="19" id="KW-1185">Reference proteome</keyword>
<dbReference type="AlphaFoldDB" id="A0A423WC69"/>
<keyword evidence="9 16" id="KW-0732">Signal</keyword>
<keyword evidence="10 15" id="KW-0408">Iron</keyword>
<keyword evidence="12 15" id="KW-1015">Disulfide bond</keyword>
<comment type="subcellular location">
    <subcellularLocation>
        <location evidence="1">Cell membrane</location>
        <topology evidence="1">Lipid-anchor</topology>
        <topology evidence="1">GPI-anchor</topology>
    </subcellularLocation>
    <subcellularLocation>
        <location evidence="2">Secreted</location>
    </subcellularLocation>
</comment>
<dbReference type="InterPro" id="IPR051735">
    <property type="entry name" value="CFEM_domain"/>
</dbReference>
<evidence type="ECO:0000256" key="5">
    <source>
        <dbReference type="ARBA" id="ARBA00022525"/>
    </source>
</evidence>
<evidence type="ECO:0000256" key="9">
    <source>
        <dbReference type="ARBA" id="ARBA00022729"/>
    </source>
</evidence>
<evidence type="ECO:0000256" key="6">
    <source>
        <dbReference type="ARBA" id="ARBA00022617"/>
    </source>
</evidence>
<accession>A0A423WC69</accession>
<evidence type="ECO:0000259" key="17">
    <source>
        <dbReference type="PROSITE" id="PS52012"/>
    </source>
</evidence>
<keyword evidence="14" id="KW-0449">Lipoprotein</keyword>
<dbReference type="GO" id="GO:0005576">
    <property type="term" value="C:extracellular region"/>
    <property type="evidence" value="ECO:0007669"/>
    <property type="project" value="UniProtKB-SubCell"/>
</dbReference>
<keyword evidence="11" id="KW-0472">Membrane</keyword>
<dbReference type="STRING" id="252740.A0A423WC69"/>
<comment type="caution">
    <text evidence="18">The sequence shown here is derived from an EMBL/GenBank/DDBJ whole genome shotgun (WGS) entry which is preliminary data.</text>
</comment>
<dbReference type="GO" id="GO:0098552">
    <property type="term" value="C:side of membrane"/>
    <property type="evidence" value="ECO:0007669"/>
    <property type="project" value="UniProtKB-KW"/>
</dbReference>
<name>A0A423WC69_CYTCH</name>
<evidence type="ECO:0000256" key="16">
    <source>
        <dbReference type="SAM" id="SignalP"/>
    </source>
</evidence>
<evidence type="ECO:0000256" key="11">
    <source>
        <dbReference type="ARBA" id="ARBA00023136"/>
    </source>
</evidence>
<dbReference type="PROSITE" id="PS52012">
    <property type="entry name" value="CFEM"/>
    <property type="match status" value="1"/>
</dbReference>
<dbReference type="GO" id="GO:0005886">
    <property type="term" value="C:plasma membrane"/>
    <property type="evidence" value="ECO:0007669"/>
    <property type="project" value="UniProtKB-SubCell"/>
</dbReference>
<dbReference type="GO" id="GO:0046872">
    <property type="term" value="F:metal ion binding"/>
    <property type="evidence" value="ECO:0007669"/>
    <property type="project" value="UniProtKB-UniRule"/>
</dbReference>
<keyword evidence="8 15" id="KW-0479">Metal-binding</keyword>
<evidence type="ECO:0000256" key="12">
    <source>
        <dbReference type="ARBA" id="ARBA00023157"/>
    </source>
</evidence>
<dbReference type="PANTHER" id="PTHR37928:SF2">
    <property type="entry name" value="GPI ANCHORED CFEM DOMAIN PROTEIN (AFU_ORTHOLOGUE AFUA_6G10580)"/>
    <property type="match status" value="1"/>
</dbReference>
<evidence type="ECO:0000256" key="1">
    <source>
        <dbReference type="ARBA" id="ARBA00004609"/>
    </source>
</evidence>
<evidence type="ECO:0000313" key="19">
    <source>
        <dbReference type="Proteomes" id="UP000284375"/>
    </source>
</evidence>
<dbReference type="PANTHER" id="PTHR37928">
    <property type="entry name" value="CFEM DOMAIN PROTEIN (AFU_ORTHOLOGUE AFUA_6G14090)"/>
    <property type="match status" value="1"/>
</dbReference>
<feature type="disulfide bond" evidence="15">
    <location>
        <begin position="50"/>
        <end position="83"/>
    </location>
</feature>
<keyword evidence="13" id="KW-0325">Glycoprotein</keyword>
<sequence length="182" mass="17141">MLYSIVSAAVFAGLTAAQYASLPTCAQQCATEQFSGGSYGDCGTDPACICADPEFISTISCCLVDACNAADQQAAISFAQQMCAANGVTVQSTVSCATAAATGTSAAGSSSAASSSSAPASTTGTGSVASTAASSTAAASGTGTAAATAASSAASVAWAPRQTAAMGVEFLGGLAAVGLALL</sequence>
<evidence type="ECO:0000256" key="10">
    <source>
        <dbReference type="ARBA" id="ARBA00023004"/>
    </source>
</evidence>
<comment type="caution">
    <text evidence="15">Lacks conserved residue(s) required for the propagation of feature annotation.</text>
</comment>
<feature type="chain" id="PRO_5019162441" description="CFEM domain-containing protein" evidence="16">
    <location>
        <begin position="18"/>
        <end position="182"/>
    </location>
</feature>
<evidence type="ECO:0000256" key="15">
    <source>
        <dbReference type="PROSITE-ProRule" id="PRU01356"/>
    </source>
</evidence>
<dbReference type="SMART" id="SM00747">
    <property type="entry name" value="CFEM"/>
    <property type="match status" value="1"/>
</dbReference>
<evidence type="ECO:0000256" key="2">
    <source>
        <dbReference type="ARBA" id="ARBA00004613"/>
    </source>
</evidence>
<keyword evidence="6 15" id="KW-0349">Heme</keyword>
<organism evidence="18 19">
    <name type="scientific">Cytospora chrysosperma</name>
    <name type="common">Cytospora canker fungus</name>
    <name type="synonym">Sphaeria chrysosperma</name>
    <dbReference type="NCBI Taxonomy" id="252740"/>
    <lineage>
        <taxon>Eukaryota</taxon>
        <taxon>Fungi</taxon>
        <taxon>Dikarya</taxon>
        <taxon>Ascomycota</taxon>
        <taxon>Pezizomycotina</taxon>
        <taxon>Sordariomycetes</taxon>
        <taxon>Sordariomycetidae</taxon>
        <taxon>Diaporthales</taxon>
        <taxon>Cytosporaceae</taxon>
        <taxon>Cytospora</taxon>
    </lineage>
</organism>
<dbReference type="OrthoDB" id="3065412at2759"/>
<protein>
    <recommendedName>
        <fullName evidence="17">CFEM domain-containing protein</fullName>
    </recommendedName>
</protein>
<evidence type="ECO:0000256" key="3">
    <source>
        <dbReference type="ARBA" id="ARBA00010031"/>
    </source>
</evidence>
<keyword evidence="7" id="KW-0336">GPI-anchor</keyword>
<evidence type="ECO:0000256" key="7">
    <source>
        <dbReference type="ARBA" id="ARBA00022622"/>
    </source>
</evidence>
<feature type="binding site" description="axial binding residue" evidence="15">
    <location>
        <position position="45"/>
    </location>
    <ligand>
        <name>heme</name>
        <dbReference type="ChEBI" id="CHEBI:30413"/>
    </ligand>
    <ligandPart>
        <name>Fe</name>
        <dbReference type="ChEBI" id="CHEBI:18248"/>
    </ligandPart>
</feature>
<keyword evidence="5" id="KW-0964">Secreted</keyword>
<proteinExistence type="inferred from homology"/>
<feature type="domain" description="CFEM" evidence="17">
    <location>
        <begin position="1"/>
        <end position="110"/>
    </location>
</feature>
<evidence type="ECO:0000313" key="18">
    <source>
        <dbReference type="EMBL" id="ROW00962.1"/>
    </source>
</evidence>
<dbReference type="Proteomes" id="UP000284375">
    <property type="component" value="Unassembled WGS sequence"/>
</dbReference>
<gene>
    <name evidence="18" type="ORF">VSDG_02701</name>
</gene>
<dbReference type="EMBL" id="LJZO01000007">
    <property type="protein sequence ID" value="ROW00962.1"/>
    <property type="molecule type" value="Genomic_DNA"/>
</dbReference>
<evidence type="ECO:0000256" key="13">
    <source>
        <dbReference type="ARBA" id="ARBA00023180"/>
    </source>
</evidence>
<feature type="signal peptide" evidence="16">
    <location>
        <begin position="1"/>
        <end position="17"/>
    </location>
</feature>
<comment type="similarity">
    <text evidence="3">Belongs to the RBT5 family.</text>
</comment>
<keyword evidence="4" id="KW-1003">Cell membrane</keyword>